<evidence type="ECO:0000313" key="2">
    <source>
        <dbReference type="Proteomes" id="UP000032232"/>
    </source>
</evidence>
<accession>A0A0D1CL79</accession>
<evidence type="ECO:0000313" key="1">
    <source>
        <dbReference type="EMBL" id="KIT15562.1"/>
    </source>
</evidence>
<proteinExistence type="predicted"/>
<organism evidence="1 2">
    <name type="scientific">Jannaschia aquimarina</name>
    <dbReference type="NCBI Taxonomy" id="935700"/>
    <lineage>
        <taxon>Bacteria</taxon>
        <taxon>Pseudomonadati</taxon>
        <taxon>Pseudomonadota</taxon>
        <taxon>Alphaproteobacteria</taxon>
        <taxon>Rhodobacterales</taxon>
        <taxon>Roseobacteraceae</taxon>
        <taxon>Jannaschia</taxon>
    </lineage>
</organism>
<sequence>MDHRGRTTILNVLQTVFPNGTQAIDPRLIEELLSEGEALPQITSSDVAQTTDQPSEFDSPWRLTPVLPYDVFAFCAYMIQQMGLMGYFEPDPTASPRFGKPATGRPSPLMVVINEAERKRCVEASLQWRKTSSPPQLLHSLWALVFSRRRQQIKMGSVQKWHRDTVGQEGQPAEREAPPWWKALFQMLIIADEACDRIGHVYSTDDASGANQFQRWASIRVKRSRLTETVVSGGAVPNMVRANRHVATFAGAADSSVVCVQPKGRVTQVGCTLRSISRNLAITGPEGTVRCSWQQVQGEPKADAGESLDILLVPLPYHLRALDFAKVRENQGDGARWGNFGVSQTWLDGGSDEICEIVRSLIGTALNDVGSINAVVFPEYALSFDLFRKLMDVVYDATEGTVEFMIAGSSGNCDGDETNCVLTAIWEKSMTAATGSDRPRARLVSQRKHH</sequence>
<dbReference type="STRING" id="935700.jaqu_26590"/>
<name>A0A0D1CL79_9RHOB</name>
<dbReference type="EMBL" id="JYFE01000048">
    <property type="protein sequence ID" value="KIT15562.1"/>
    <property type="molecule type" value="Genomic_DNA"/>
</dbReference>
<keyword evidence="2" id="KW-1185">Reference proteome</keyword>
<dbReference type="PATRIC" id="fig|935700.4.peg.2748"/>
<gene>
    <name evidence="1" type="ORF">jaqu_26590</name>
</gene>
<dbReference type="Proteomes" id="UP000032232">
    <property type="component" value="Unassembled WGS sequence"/>
</dbReference>
<dbReference type="AlphaFoldDB" id="A0A0D1CL79"/>
<dbReference type="RefSeq" id="WP_043919455.1">
    <property type="nucleotide sequence ID" value="NZ_FZPF01000009.1"/>
</dbReference>
<reference evidence="1 2" key="1">
    <citation type="submission" date="2015-02" db="EMBL/GenBank/DDBJ databases">
        <title>Genome Sequence of Jannaschia aquimarina DSM28248, a member of the Roseobacter clade.</title>
        <authorList>
            <person name="Voget S."/>
            <person name="Daniel R."/>
        </authorList>
    </citation>
    <scope>NUCLEOTIDE SEQUENCE [LARGE SCALE GENOMIC DNA]</scope>
    <source>
        <strain evidence="1 2">GSW-M26</strain>
    </source>
</reference>
<comment type="caution">
    <text evidence="1">The sequence shown here is derived from an EMBL/GenBank/DDBJ whole genome shotgun (WGS) entry which is preliminary data.</text>
</comment>
<protein>
    <submittedName>
        <fullName evidence="1">Uncharacterized protein</fullName>
    </submittedName>
</protein>